<feature type="region of interest" description="Disordered" evidence="1">
    <location>
        <begin position="94"/>
        <end position="115"/>
    </location>
</feature>
<feature type="region of interest" description="Disordered" evidence="1">
    <location>
        <begin position="284"/>
        <end position="308"/>
    </location>
</feature>
<evidence type="ECO:0000313" key="3">
    <source>
        <dbReference type="Proteomes" id="UP000245119"/>
    </source>
</evidence>
<feature type="compositionally biased region" description="Low complexity" evidence="1">
    <location>
        <begin position="44"/>
        <end position="53"/>
    </location>
</feature>
<dbReference type="OrthoDB" id="6219513at2759"/>
<dbReference type="AlphaFoldDB" id="A0A2T7PXM7"/>
<proteinExistence type="predicted"/>
<protein>
    <submittedName>
        <fullName evidence="2">Uncharacterized protein</fullName>
    </submittedName>
</protein>
<sequence>MRLPSHTFDKSDLMRSVSMTADGPEEIIEAEDYLQPQEPQHSPTRSSSRTTTRLQYAPLLPQGAVNYPLKAEKGEVSGLPWREKNYAHLNAAVEARKQRQQSPKRGREDSFNSRYSSDPIKFFREREEIEGPSSYPLVTNQNGSPTRKSSPTKVLQLAVDEDNYLAPHSTNPVMYTDLSDKGYYQNEKVFEEYRDAEDEYETDHMLKSSPLHTIPAVANPEYFDHDDDDVWETKPTSNGRLPSNAPAFFKPAPESAKCIYYNDLPQDLITIENVGGSGGGGVGVDGGSRGFPAGRVTVREQRPSESRV</sequence>
<evidence type="ECO:0000256" key="1">
    <source>
        <dbReference type="SAM" id="MobiDB-lite"/>
    </source>
</evidence>
<dbReference type="EMBL" id="PZQS01000001">
    <property type="protein sequence ID" value="PVD38150.1"/>
    <property type="molecule type" value="Genomic_DNA"/>
</dbReference>
<organism evidence="2 3">
    <name type="scientific">Pomacea canaliculata</name>
    <name type="common">Golden apple snail</name>
    <dbReference type="NCBI Taxonomy" id="400727"/>
    <lineage>
        <taxon>Eukaryota</taxon>
        <taxon>Metazoa</taxon>
        <taxon>Spiralia</taxon>
        <taxon>Lophotrochozoa</taxon>
        <taxon>Mollusca</taxon>
        <taxon>Gastropoda</taxon>
        <taxon>Caenogastropoda</taxon>
        <taxon>Architaenioglossa</taxon>
        <taxon>Ampullarioidea</taxon>
        <taxon>Ampullariidae</taxon>
        <taxon>Pomacea</taxon>
    </lineage>
</organism>
<reference evidence="2 3" key="1">
    <citation type="submission" date="2018-04" db="EMBL/GenBank/DDBJ databases">
        <title>The genome of golden apple snail Pomacea canaliculata provides insight into stress tolerance and invasive adaptation.</title>
        <authorList>
            <person name="Liu C."/>
            <person name="Liu B."/>
            <person name="Ren Y."/>
            <person name="Zhang Y."/>
            <person name="Wang H."/>
            <person name="Li S."/>
            <person name="Jiang F."/>
            <person name="Yin L."/>
            <person name="Zhang G."/>
            <person name="Qian W."/>
            <person name="Fan W."/>
        </authorList>
    </citation>
    <scope>NUCLEOTIDE SEQUENCE [LARGE SCALE GENOMIC DNA]</scope>
    <source>
        <strain evidence="2">SZHN2017</strain>
        <tissue evidence="2">Muscle</tissue>
    </source>
</reference>
<dbReference type="STRING" id="400727.A0A2T7PXM7"/>
<feature type="compositionally biased region" description="Acidic residues" evidence="1">
    <location>
        <begin position="23"/>
        <end position="32"/>
    </location>
</feature>
<keyword evidence="3" id="KW-1185">Reference proteome</keyword>
<feature type="region of interest" description="Disordered" evidence="1">
    <location>
        <begin position="131"/>
        <end position="150"/>
    </location>
</feature>
<comment type="caution">
    <text evidence="2">The sequence shown here is derived from an EMBL/GenBank/DDBJ whole genome shotgun (WGS) entry which is preliminary data.</text>
</comment>
<name>A0A2T7PXM7_POMCA</name>
<feature type="region of interest" description="Disordered" evidence="1">
    <location>
        <begin position="1"/>
        <end position="63"/>
    </location>
</feature>
<feature type="compositionally biased region" description="Basic and acidic residues" evidence="1">
    <location>
        <begin position="297"/>
        <end position="308"/>
    </location>
</feature>
<evidence type="ECO:0000313" key="2">
    <source>
        <dbReference type="EMBL" id="PVD38150.1"/>
    </source>
</evidence>
<gene>
    <name evidence="2" type="ORF">C0Q70_00761</name>
</gene>
<dbReference type="Proteomes" id="UP000245119">
    <property type="component" value="Linkage Group LG1"/>
</dbReference>
<accession>A0A2T7PXM7</accession>
<feature type="compositionally biased region" description="Polar residues" evidence="1">
    <location>
        <begin position="136"/>
        <end position="150"/>
    </location>
</feature>